<dbReference type="PROSITE" id="PS51318">
    <property type="entry name" value="TAT"/>
    <property type="match status" value="1"/>
</dbReference>
<feature type="region of interest" description="Disordered" evidence="1">
    <location>
        <begin position="573"/>
        <end position="599"/>
    </location>
</feature>
<organism evidence="4 5">
    <name type="scientific">Natrialba taiwanensis DSM 12281</name>
    <dbReference type="NCBI Taxonomy" id="1230458"/>
    <lineage>
        <taxon>Archaea</taxon>
        <taxon>Methanobacteriati</taxon>
        <taxon>Methanobacteriota</taxon>
        <taxon>Stenosarchaea group</taxon>
        <taxon>Halobacteria</taxon>
        <taxon>Halobacteriales</taxon>
        <taxon>Natrialbaceae</taxon>
        <taxon>Natrialba</taxon>
    </lineage>
</organism>
<reference evidence="4 5" key="1">
    <citation type="journal article" date="2014" name="PLoS Genet.">
        <title>Phylogenetically driven sequencing of extremely halophilic archaea reveals strategies for static and dynamic osmo-response.</title>
        <authorList>
            <person name="Becker E.A."/>
            <person name="Seitzer P.M."/>
            <person name="Tritt A."/>
            <person name="Larsen D."/>
            <person name="Krusor M."/>
            <person name="Yao A.I."/>
            <person name="Wu D."/>
            <person name="Madern D."/>
            <person name="Eisen J.A."/>
            <person name="Darling A.E."/>
            <person name="Facciotti M.T."/>
        </authorList>
    </citation>
    <scope>NUCLEOTIDE SEQUENCE [LARGE SCALE GENOMIC DNA]</scope>
    <source>
        <strain evidence="4 5">DSM 12281</strain>
    </source>
</reference>
<keyword evidence="2" id="KW-0472">Membrane</keyword>
<dbReference type="AlphaFoldDB" id="L9ZXS0"/>
<evidence type="ECO:0000259" key="3">
    <source>
        <dbReference type="Pfam" id="PF26255"/>
    </source>
</evidence>
<evidence type="ECO:0000313" key="5">
    <source>
        <dbReference type="Proteomes" id="UP000011648"/>
    </source>
</evidence>
<dbReference type="PATRIC" id="fig|1230458.4.peg.2345"/>
<proteinExistence type="predicted"/>
<dbReference type="Pfam" id="PF26255">
    <property type="entry name" value="Viral_env_HRPV"/>
    <property type="match status" value="1"/>
</dbReference>
<feature type="transmembrane region" description="Helical" evidence="2">
    <location>
        <begin position="627"/>
        <end position="648"/>
    </location>
</feature>
<dbReference type="InterPro" id="IPR058677">
    <property type="entry name" value="ORF4_N"/>
</dbReference>
<dbReference type="STRING" id="1230458.C484_11676"/>
<feature type="region of interest" description="Disordered" evidence="1">
    <location>
        <begin position="1"/>
        <end position="20"/>
    </location>
</feature>
<feature type="compositionally biased region" description="Basic and acidic residues" evidence="1">
    <location>
        <begin position="580"/>
        <end position="599"/>
    </location>
</feature>
<evidence type="ECO:0000256" key="2">
    <source>
        <dbReference type="SAM" id="Phobius"/>
    </source>
</evidence>
<comment type="caution">
    <text evidence="4">The sequence shown here is derived from an EMBL/GenBank/DDBJ whole genome shotgun (WGS) entry which is preliminary data.</text>
</comment>
<sequence length="653" mass="69389">MSAGPQPTDHEVESGESVSLTRRDLFRRTAATGTALGGMMLVGDRVVPQFSPIGRARAIALATAATLASGAAIAGIVVGAIATGSDDSTEQILEKRSNELHDRIWTDANEMQMVQEPMMESLEGDVSSLRQLSRSDAAFEIMQAASDEAGESTAQSNAKDAVRNAFAKVEANFFDAYSAQVTKVLNRSPLVADDSNLEVFDVFRWVGNGDLESNSEEITKESTSTDYEGTAELVNGETHPVSIINVGTAGSTLVPWSEASGSTSPSVSPLQNFDADGNYTGSASNYYWGLTAKDRESGNTIDMLDSYEWWKIHDELLTILDDELTHVETMVSNLYQPAVDGEIDVHSISSGSAILEEARDGDLSSWKEAAGIFRAMWMGEASDAAVIELENGVQIEGQLFWTDPADEGLPVGDSINPDNTIGRLYMAGELRTVPETQSETATVTITVVDGAGTAISDALIDVKGGDTTHSVNSDGEATIDVSAGHTTFYVTDEDGTTSETAVSMDIADGDSVQITHDGSDSSSYQVDPFADDTITPEDEGTVVVPHLKDSFTVLGVNEKPDAKYLEFNVPDQVEPSDDFQTYKERSEDAADREQETREETTKVIIEETGGDGGLGLPTFFGGDGGGLIGLGIIAVAVLAVVGFVTDMIPGLGE</sequence>
<dbReference type="InterPro" id="IPR006311">
    <property type="entry name" value="TAT_signal"/>
</dbReference>
<feature type="domain" description="Envelope protein N-terminal" evidence="3">
    <location>
        <begin position="85"/>
        <end position="366"/>
    </location>
</feature>
<dbReference type="RefSeq" id="WP_006826074.1">
    <property type="nucleotide sequence ID" value="NZ_AOIL01000042.1"/>
</dbReference>
<name>L9ZXS0_9EURY</name>
<keyword evidence="2" id="KW-0812">Transmembrane</keyword>
<keyword evidence="2" id="KW-1133">Transmembrane helix</keyword>
<gene>
    <name evidence="4" type="ORF">C484_11676</name>
</gene>
<dbReference type="OrthoDB" id="330826at2157"/>
<dbReference type="EMBL" id="AOIL01000042">
    <property type="protein sequence ID" value="ELY90881.1"/>
    <property type="molecule type" value="Genomic_DNA"/>
</dbReference>
<protein>
    <recommendedName>
        <fullName evidence="3">Envelope protein N-terminal domain-containing protein</fullName>
    </recommendedName>
</protein>
<evidence type="ECO:0000313" key="4">
    <source>
        <dbReference type="EMBL" id="ELY90881.1"/>
    </source>
</evidence>
<keyword evidence="5" id="KW-1185">Reference proteome</keyword>
<evidence type="ECO:0000256" key="1">
    <source>
        <dbReference type="SAM" id="MobiDB-lite"/>
    </source>
</evidence>
<accession>L9ZXS0</accession>
<dbReference type="Proteomes" id="UP000011648">
    <property type="component" value="Unassembled WGS sequence"/>
</dbReference>